<dbReference type="NCBIfam" id="TIGR00278">
    <property type="entry name" value="membrane protein insertion efficiency factor YidD"/>
    <property type="match status" value="1"/>
</dbReference>
<evidence type="ECO:0000313" key="2">
    <source>
        <dbReference type="Proteomes" id="UP000261174"/>
    </source>
</evidence>
<dbReference type="EMBL" id="QTJV01000013">
    <property type="protein sequence ID" value="RFM31596.1"/>
    <property type="molecule type" value="Genomic_DNA"/>
</dbReference>
<organism evidence="1 2">
    <name type="scientific">Chitinophaga silvisoli</name>
    <dbReference type="NCBI Taxonomy" id="2291814"/>
    <lineage>
        <taxon>Bacteria</taxon>
        <taxon>Pseudomonadati</taxon>
        <taxon>Bacteroidota</taxon>
        <taxon>Chitinophagia</taxon>
        <taxon>Chitinophagales</taxon>
        <taxon>Chitinophagaceae</taxon>
        <taxon>Chitinophaga</taxon>
    </lineage>
</organism>
<comment type="caution">
    <text evidence="1">The sequence shown here is derived from an EMBL/GenBank/DDBJ whole genome shotgun (WGS) entry which is preliminary data.</text>
</comment>
<proteinExistence type="predicted"/>
<sequence length="87" mass="10507">MKWLLMALIHLYWTIPKKHRRRCIFKHTCSKYVYQTTKEKGFLHGMHALKQRVRQCRPGYALYTGDDSEEWVILPDKEIIARRCTNV</sequence>
<gene>
    <name evidence="1" type="ORF">DXN04_28185</name>
</gene>
<dbReference type="SMART" id="SM01234">
    <property type="entry name" value="Haemolytic"/>
    <property type="match status" value="1"/>
</dbReference>
<evidence type="ECO:0000313" key="1">
    <source>
        <dbReference type="EMBL" id="RFM31596.1"/>
    </source>
</evidence>
<accession>A0A3E1NUL6</accession>
<dbReference type="AlphaFoldDB" id="A0A3E1NUL6"/>
<dbReference type="RefSeq" id="WP_116856751.1">
    <property type="nucleotide sequence ID" value="NZ_QTJV01000013.1"/>
</dbReference>
<protein>
    <submittedName>
        <fullName evidence="1">Membrane protein insertion efficiency factor YidD</fullName>
    </submittedName>
</protein>
<dbReference type="InterPro" id="IPR002696">
    <property type="entry name" value="Membr_insert_effic_factor_YidD"/>
</dbReference>
<reference evidence="1 2" key="1">
    <citation type="submission" date="2018-08" db="EMBL/GenBank/DDBJ databases">
        <title>Chitinophaga sp. K20C18050901, a novel bacterium isolated from forest soil.</title>
        <authorList>
            <person name="Wang C."/>
        </authorList>
    </citation>
    <scope>NUCLEOTIDE SEQUENCE [LARGE SCALE GENOMIC DNA]</scope>
    <source>
        <strain evidence="1 2">K20C18050901</strain>
    </source>
</reference>
<keyword evidence="2" id="KW-1185">Reference proteome</keyword>
<dbReference type="Proteomes" id="UP000261174">
    <property type="component" value="Unassembled WGS sequence"/>
</dbReference>
<name>A0A3E1NUL6_9BACT</name>
<dbReference type="OrthoDB" id="710170at2"/>
<dbReference type="Pfam" id="PF01809">
    <property type="entry name" value="YidD"/>
    <property type="match status" value="1"/>
</dbReference>